<evidence type="ECO:0000256" key="7">
    <source>
        <dbReference type="ARBA" id="ARBA00023053"/>
    </source>
</evidence>
<dbReference type="GO" id="GO:0004129">
    <property type="term" value="F:cytochrome-c oxidase activity"/>
    <property type="evidence" value="ECO:0007669"/>
    <property type="project" value="UniProtKB-EC"/>
</dbReference>
<evidence type="ECO:0000256" key="5">
    <source>
        <dbReference type="ARBA" id="ARBA00015947"/>
    </source>
</evidence>
<gene>
    <name evidence="11" type="primary">COI</name>
</gene>
<dbReference type="SUPFAM" id="SSF81442">
    <property type="entry name" value="Cytochrome c oxidase subunit I-like"/>
    <property type="match status" value="1"/>
</dbReference>
<dbReference type="GO" id="GO:0020037">
    <property type="term" value="F:heme binding"/>
    <property type="evidence" value="ECO:0007669"/>
    <property type="project" value="InterPro"/>
</dbReference>
<dbReference type="InterPro" id="IPR036927">
    <property type="entry name" value="Cyt_c_oxase-like_su1_sf"/>
</dbReference>
<comment type="catalytic activity">
    <reaction evidence="8">
        <text>4 Fe(II)-[cytochrome c] + O2 + 8 H(+)(in) = 4 Fe(III)-[cytochrome c] + 2 H2O + 4 H(+)(out)</text>
        <dbReference type="Rhea" id="RHEA:11436"/>
        <dbReference type="Rhea" id="RHEA-COMP:10350"/>
        <dbReference type="Rhea" id="RHEA-COMP:14399"/>
        <dbReference type="ChEBI" id="CHEBI:15377"/>
        <dbReference type="ChEBI" id="CHEBI:15378"/>
        <dbReference type="ChEBI" id="CHEBI:15379"/>
        <dbReference type="ChEBI" id="CHEBI:29033"/>
        <dbReference type="ChEBI" id="CHEBI:29034"/>
        <dbReference type="EC" id="7.1.1.9"/>
    </reaction>
</comment>
<dbReference type="PROSITE" id="PS50855">
    <property type="entry name" value="COX1"/>
    <property type="match status" value="1"/>
</dbReference>
<feature type="transmembrane region" description="Helical" evidence="9">
    <location>
        <begin position="76"/>
        <end position="96"/>
    </location>
</feature>
<dbReference type="AlphaFoldDB" id="A0A0K0V741"/>
<dbReference type="Pfam" id="PF00115">
    <property type="entry name" value="COX1"/>
    <property type="match status" value="1"/>
</dbReference>
<dbReference type="PRINTS" id="PR01165">
    <property type="entry name" value="CYCOXIDASEI"/>
</dbReference>
<keyword evidence="8" id="KW-0679">Respiratory chain</keyword>
<evidence type="ECO:0000259" key="10">
    <source>
        <dbReference type="PROSITE" id="PS50855"/>
    </source>
</evidence>
<dbReference type="EC" id="7.1.1.9" evidence="4 8"/>
<dbReference type="GO" id="GO:0006123">
    <property type="term" value="P:mitochondrial electron transport, cytochrome c to oxygen"/>
    <property type="evidence" value="ECO:0007669"/>
    <property type="project" value="TreeGrafter"/>
</dbReference>
<dbReference type="InterPro" id="IPR000883">
    <property type="entry name" value="Cyt_C_Oxase_1"/>
</dbReference>
<evidence type="ECO:0000256" key="3">
    <source>
        <dbReference type="ARBA" id="ARBA00009578"/>
    </source>
</evidence>
<keyword evidence="8 9" id="KW-0812">Transmembrane</keyword>
<keyword evidence="8" id="KW-0349">Heme</keyword>
<dbReference type="EMBL" id="KR822676">
    <property type="protein sequence ID" value="AKR72342.1"/>
    <property type="molecule type" value="Genomic_DNA"/>
</dbReference>
<comment type="subcellular location">
    <subcellularLocation>
        <location evidence="8">Mitochondrion inner membrane</location>
        <topology evidence="8">Multi-pass membrane protein</topology>
    </subcellularLocation>
</comment>
<feature type="transmembrane region" description="Helical" evidence="9">
    <location>
        <begin position="36"/>
        <end position="64"/>
    </location>
</feature>
<keyword evidence="6 8" id="KW-0186">Copper</keyword>
<keyword evidence="8 9" id="KW-0472">Membrane</keyword>
<keyword evidence="8" id="KW-0249">Electron transport</keyword>
<reference evidence="11" key="1">
    <citation type="submission" date="2015-05" db="EMBL/GenBank/DDBJ databases">
        <title>DNA barcoding of Colonial ascidian, Trididemnum cristatum, Gulf of Mannar, India.</title>
        <authorList>
            <person name="Jaffar Ali A.H."/>
            <person name="Shabeer A.N."/>
        </authorList>
    </citation>
    <scope>NUCLEOTIDE SEQUENCE</scope>
</reference>
<dbReference type="PANTHER" id="PTHR10422:SF18">
    <property type="entry name" value="CYTOCHROME C OXIDASE SUBUNIT 1"/>
    <property type="match status" value="1"/>
</dbReference>
<keyword evidence="8 11" id="KW-0496">Mitochondrion</keyword>
<sequence length="172" mass="19198">GKFYLFLSAVLGTLSLIVRLEMNQGGQVMKHLYATVTAHALVMIFFFVMPTMVGGLNWLLPLMIGAPDMPFPRLNLSFWLLPPPLMFLIASMLTPMGTKWTIYPPLSSIAHSKPSVNLKILSLHIAGASIMGSIFLVTLKNMKSKEEFIFILLSYSSYIISFSSSFTSCNYY</sequence>
<feature type="transmembrane region" description="Helical" evidence="9">
    <location>
        <begin position="116"/>
        <end position="136"/>
    </location>
</feature>
<organism evidence="11">
    <name type="scientific">Trididemnum cristatum</name>
    <dbReference type="NCBI Taxonomy" id="1658059"/>
    <lineage>
        <taxon>Eukaryota</taxon>
        <taxon>Metazoa</taxon>
        <taxon>Chordata</taxon>
        <taxon>Tunicata</taxon>
        <taxon>Ascidiacea</taxon>
        <taxon>Aplousobranchia</taxon>
        <taxon>Didemnidae</taxon>
        <taxon>Trididemnum</taxon>
    </lineage>
</organism>
<feature type="non-terminal residue" evidence="11">
    <location>
        <position position="1"/>
    </location>
</feature>
<keyword evidence="8" id="KW-0408">Iron</keyword>
<evidence type="ECO:0000256" key="4">
    <source>
        <dbReference type="ARBA" id="ARBA00012949"/>
    </source>
</evidence>
<comment type="cofactor">
    <cofactor evidence="1">
        <name>heme</name>
        <dbReference type="ChEBI" id="CHEBI:30413"/>
    </cofactor>
</comment>
<keyword evidence="7" id="KW-0915">Sodium</keyword>
<dbReference type="UniPathway" id="UPA00705"/>
<evidence type="ECO:0000256" key="9">
    <source>
        <dbReference type="SAM" id="Phobius"/>
    </source>
</evidence>
<comment type="pathway">
    <text evidence="2 8">Energy metabolism; oxidative phosphorylation.</text>
</comment>
<keyword evidence="9" id="KW-1133">Transmembrane helix</keyword>
<keyword evidence="8" id="KW-0479">Metal-binding</keyword>
<evidence type="ECO:0000256" key="6">
    <source>
        <dbReference type="ARBA" id="ARBA00023008"/>
    </source>
</evidence>
<proteinExistence type="inferred from homology"/>
<evidence type="ECO:0000313" key="11">
    <source>
        <dbReference type="EMBL" id="AKR72342.1"/>
    </source>
</evidence>
<feature type="transmembrane region" description="Helical" evidence="9">
    <location>
        <begin position="148"/>
        <end position="166"/>
    </location>
</feature>
<feature type="domain" description="Cytochrome oxidase subunit I profile" evidence="10">
    <location>
        <begin position="1"/>
        <end position="145"/>
    </location>
</feature>
<dbReference type="PANTHER" id="PTHR10422">
    <property type="entry name" value="CYTOCHROME C OXIDASE SUBUNIT 1"/>
    <property type="match status" value="1"/>
</dbReference>
<feature type="non-terminal residue" evidence="11">
    <location>
        <position position="172"/>
    </location>
</feature>
<evidence type="ECO:0000256" key="1">
    <source>
        <dbReference type="ARBA" id="ARBA00001971"/>
    </source>
</evidence>
<dbReference type="GO" id="GO:0005743">
    <property type="term" value="C:mitochondrial inner membrane"/>
    <property type="evidence" value="ECO:0007669"/>
    <property type="project" value="UniProtKB-SubCell"/>
</dbReference>
<keyword evidence="8" id="KW-0999">Mitochondrion inner membrane</keyword>
<evidence type="ECO:0000256" key="2">
    <source>
        <dbReference type="ARBA" id="ARBA00004673"/>
    </source>
</evidence>
<evidence type="ECO:0000256" key="8">
    <source>
        <dbReference type="RuleBase" id="RU000369"/>
    </source>
</evidence>
<comment type="function">
    <text evidence="8">Component of the cytochrome c oxidase, the last enzyme in the mitochondrial electron transport chain which drives oxidative phosphorylation. The respiratory chain contains 3 multisubunit complexes succinate dehydrogenase (complex II, CII), ubiquinol-cytochrome c oxidoreductase (cytochrome b-c1 complex, complex III, CIII) and cytochrome c oxidase (complex IV, CIV), that cooperate to transfer electrons derived from NADH and succinate to molecular oxygen, creating an electrochemical gradient over the inner membrane that drives transmembrane transport and the ATP synthase. Cytochrome c oxidase is the component of the respiratory chain that catalyzes the reduction of oxygen to water. Electrons originating from reduced cytochrome c in the intermembrane space (IMS) are transferred via the dinuclear copper A center (CU(A)) of subunit 2 and heme A of subunit 1 to the active site in subunit 1, a binuclear center (BNC) formed by heme A3 and copper B (CU(B)). The BNC reduces molecular oxygen to 2 water molecules using 4 electrons from cytochrome c in the IMS and 4 protons from the mitochondrial matrix.</text>
</comment>
<dbReference type="GO" id="GO:0046872">
    <property type="term" value="F:metal ion binding"/>
    <property type="evidence" value="ECO:0007669"/>
    <property type="project" value="UniProtKB-KW"/>
</dbReference>
<protein>
    <recommendedName>
        <fullName evidence="5 8">Cytochrome c oxidase subunit 1</fullName>
        <ecNumber evidence="4 8">7.1.1.9</ecNumber>
    </recommendedName>
</protein>
<name>A0A0K0V741_9ASCI</name>
<geneLocation type="mitochondrion" evidence="11"/>
<dbReference type="Gene3D" id="1.20.210.10">
    <property type="entry name" value="Cytochrome c oxidase-like, subunit I domain"/>
    <property type="match status" value="1"/>
</dbReference>
<dbReference type="InterPro" id="IPR023616">
    <property type="entry name" value="Cyt_c_oxase-like_su1_dom"/>
</dbReference>
<keyword evidence="8" id="KW-0813">Transport</keyword>
<dbReference type="GO" id="GO:0015990">
    <property type="term" value="P:electron transport coupled proton transport"/>
    <property type="evidence" value="ECO:0007669"/>
    <property type="project" value="TreeGrafter"/>
</dbReference>
<accession>A0A0K0V741</accession>
<comment type="similarity">
    <text evidence="3 8">Belongs to the heme-copper respiratory oxidase family.</text>
</comment>